<organism evidence="2 3">
    <name type="scientific">Bartonella australis (strain Aust/NH1)</name>
    <dbReference type="NCBI Taxonomy" id="1094489"/>
    <lineage>
        <taxon>Bacteria</taxon>
        <taxon>Pseudomonadati</taxon>
        <taxon>Pseudomonadota</taxon>
        <taxon>Alphaproteobacteria</taxon>
        <taxon>Hyphomicrobiales</taxon>
        <taxon>Bartonellaceae</taxon>
        <taxon>Bartonella</taxon>
    </lineage>
</organism>
<dbReference type="Proteomes" id="UP000011729">
    <property type="component" value="Chromosome"/>
</dbReference>
<dbReference type="STRING" id="1094489.BAnh1_09360"/>
<evidence type="ECO:0000313" key="2">
    <source>
        <dbReference type="EMBL" id="AGF74809.1"/>
    </source>
</evidence>
<dbReference type="Gene3D" id="1.10.260.40">
    <property type="entry name" value="lambda repressor-like DNA-binding domains"/>
    <property type="match status" value="1"/>
</dbReference>
<dbReference type="InterPro" id="IPR017507">
    <property type="entry name" value="Tscrpt_reg_HipB-like"/>
</dbReference>
<dbReference type="Pfam" id="PF13560">
    <property type="entry name" value="HTH_31"/>
    <property type="match status" value="1"/>
</dbReference>
<keyword evidence="3" id="KW-1185">Reference proteome</keyword>
<dbReference type="SUPFAM" id="SSF47413">
    <property type="entry name" value="lambda repressor-like DNA-binding domains"/>
    <property type="match status" value="1"/>
</dbReference>
<gene>
    <name evidence="2" type="ordered locus">BAnh1_09360</name>
</gene>
<dbReference type="RefSeq" id="WP_015398316.1">
    <property type="nucleotide sequence ID" value="NC_020300.1"/>
</dbReference>
<dbReference type="SMART" id="SM00530">
    <property type="entry name" value="HTH_XRE"/>
    <property type="match status" value="1"/>
</dbReference>
<evidence type="ECO:0000313" key="3">
    <source>
        <dbReference type="Proteomes" id="UP000011729"/>
    </source>
</evidence>
<dbReference type="GO" id="GO:0003677">
    <property type="term" value="F:DNA binding"/>
    <property type="evidence" value="ECO:0007669"/>
    <property type="project" value="InterPro"/>
</dbReference>
<dbReference type="NCBIfam" id="TIGR03070">
    <property type="entry name" value="couple_hipB"/>
    <property type="match status" value="1"/>
</dbReference>
<dbReference type="EMBL" id="CP003123">
    <property type="protein sequence ID" value="AGF74809.1"/>
    <property type="molecule type" value="Genomic_DNA"/>
</dbReference>
<evidence type="ECO:0000259" key="1">
    <source>
        <dbReference type="PROSITE" id="PS50943"/>
    </source>
</evidence>
<feature type="domain" description="HTH cro/C1-type" evidence="1">
    <location>
        <begin position="12"/>
        <end position="44"/>
    </location>
</feature>
<dbReference type="PROSITE" id="PS50943">
    <property type="entry name" value="HTH_CROC1"/>
    <property type="match status" value="1"/>
</dbReference>
<protein>
    <submittedName>
        <fullName evidence="2">Transcriptional regulator, XRE family protein</fullName>
    </submittedName>
</protein>
<dbReference type="eggNOG" id="COG1396">
    <property type="taxonomic scope" value="Bacteria"/>
</dbReference>
<dbReference type="PATRIC" id="fig|1094489.3.peg.1148"/>
<proteinExistence type="predicted"/>
<dbReference type="OrthoDB" id="7361823at2"/>
<name>M1N4I5_BARAA</name>
<dbReference type="CDD" id="cd00093">
    <property type="entry name" value="HTH_XRE"/>
    <property type="match status" value="1"/>
</dbReference>
<dbReference type="KEGG" id="baus:BAnh1_09360"/>
<dbReference type="InterPro" id="IPR010982">
    <property type="entry name" value="Lambda_DNA-bd_dom_sf"/>
</dbReference>
<dbReference type="HOGENOM" id="CLU_066192_47_3_5"/>
<dbReference type="InterPro" id="IPR001387">
    <property type="entry name" value="Cro/C1-type_HTH"/>
</dbReference>
<accession>M1N4I5</accession>
<dbReference type="AlphaFoldDB" id="M1N4I5"/>
<reference evidence="2 3" key="1">
    <citation type="journal article" date="2013" name="PLoS Genet.">
        <title>A gene transfer agent and a dynamic repertoire of secretion systems hold the keys to the explosive radiation of the emerging pathogen Bartonella.</title>
        <authorList>
            <person name="Guy L."/>
            <person name="Nystedt B."/>
            <person name="Toft C."/>
            <person name="Zaremba-Niedzwiedzka K."/>
            <person name="Berglund E.C."/>
            <person name="Granberg F."/>
            <person name="Naslund K."/>
            <person name="Eriksson A.S."/>
            <person name="Andersson S.G."/>
        </authorList>
    </citation>
    <scope>NUCLEOTIDE SEQUENCE [LARGE SCALE GENOMIC DNA]</scope>
    <source>
        <strain evidence="2 3">Aust/NH1</strain>
    </source>
</reference>
<sequence length="70" mass="7778">MDETVQRLGSLVRQTRKMQGLTQKQLAGVSGVGVRFIRELEQGKESCHIGKVLVIIQMLGLTVQVDDEIL</sequence>